<sequence>MSDLPTMAQTFAILSQEERQREMKPPSHMALESTSLNASVSPQYNVGPKGFNTNYNRGEEIPALGTSQICSVSTANELDTLRIGAISFMVIQPTQKLQEEKGSRSAANVHTSEDDRGQCEETAEQVPLNMSKSQYKQLLNLLGTLQVGSDCSGSMAGALHHMTYTKDALTNLRTLPYPFLITLPNGYKVKVTEIGDGPSLKSPLALGKAKNGWDMYLL</sequence>
<organism evidence="2 3">
    <name type="scientific">Solanum tuberosum</name>
    <name type="common">Potato</name>
    <dbReference type="NCBI Taxonomy" id="4113"/>
    <lineage>
        <taxon>Eukaryota</taxon>
        <taxon>Viridiplantae</taxon>
        <taxon>Streptophyta</taxon>
        <taxon>Embryophyta</taxon>
        <taxon>Tracheophyta</taxon>
        <taxon>Spermatophyta</taxon>
        <taxon>Magnoliopsida</taxon>
        <taxon>eudicotyledons</taxon>
        <taxon>Gunneridae</taxon>
        <taxon>Pentapetalae</taxon>
        <taxon>asterids</taxon>
        <taxon>lamiids</taxon>
        <taxon>Solanales</taxon>
        <taxon>Solanaceae</taxon>
        <taxon>Solanoideae</taxon>
        <taxon>Solaneae</taxon>
        <taxon>Solanum</taxon>
    </lineage>
</organism>
<keyword evidence="3" id="KW-1185">Reference proteome</keyword>
<gene>
    <name evidence="2" type="ORF">KY290_037339</name>
</gene>
<evidence type="ECO:0000256" key="1">
    <source>
        <dbReference type="SAM" id="MobiDB-lite"/>
    </source>
</evidence>
<evidence type="ECO:0000313" key="3">
    <source>
        <dbReference type="Proteomes" id="UP000826656"/>
    </source>
</evidence>
<dbReference type="Proteomes" id="UP000826656">
    <property type="component" value="Unassembled WGS sequence"/>
</dbReference>
<dbReference type="EMBL" id="JAIVGD010000028">
    <property type="protein sequence ID" value="KAH0738634.1"/>
    <property type="molecule type" value="Genomic_DNA"/>
</dbReference>
<accession>A0ABQ7TX53</accession>
<proteinExistence type="predicted"/>
<evidence type="ECO:0000313" key="2">
    <source>
        <dbReference type="EMBL" id="KAH0738634.1"/>
    </source>
</evidence>
<comment type="caution">
    <text evidence="2">The sequence shown here is derived from an EMBL/GenBank/DDBJ whole genome shotgun (WGS) entry which is preliminary data.</text>
</comment>
<name>A0ABQ7TX53_SOLTU</name>
<protein>
    <submittedName>
        <fullName evidence="2">Uncharacterized protein</fullName>
    </submittedName>
</protein>
<feature type="region of interest" description="Disordered" evidence="1">
    <location>
        <begin position="97"/>
        <end position="120"/>
    </location>
</feature>
<reference evidence="2 3" key="1">
    <citation type="journal article" date="2021" name="bioRxiv">
        <title>Chromosome-scale and haplotype-resolved genome assembly of a tetraploid potato cultivar.</title>
        <authorList>
            <person name="Sun H."/>
            <person name="Jiao W.-B."/>
            <person name="Krause K."/>
            <person name="Campoy J.A."/>
            <person name="Goel M."/>
            <person name="Folz-Donahue K."/>
            <person name="Kukat C."/>
            <person name="Huettel B."/>
            <person name="Schneeberger K."/>
        </authorList>
    </citation>
    <scope>NUCLEOTIDE SEQUENCE [LARGE SCALE GENOMIC DNA]</scope>
    <source>
        <strain evidence="2">SolTubOtavaFocal</strain>
        <tissue evidence="2">Leaves</tissue>
    </source>
</reference>